<proteinExistence type="predicted"/>
<evidence type="ECO:0000313" key="1">
    <source>
        <dbReference type="EMBL" id="GAA1935797.1"/>
    </source>
</evidence>
<protein>
    <submittedName>
        <fullName evidence="1">Uncharacterized protein</fullName>
    </submittedName>
</protein>
<dbReference type="RefSeq" id="WP_248152898.1">
    <property type="nucleotide sequence ID" value="NZ_BAAAOF010000006.1"/>
</dbReference>
<evidence type="ECO:0000313" key="2">
    <source>
        <dbReference type="Proteomes" id="UP001501343"/>
    </source>
</evidence>
<keyword evidence="2" id="KW-1185">Reference proteome</keyword>
<organism evidence="1 2">
    <name type="scientific">Microbacterium aoyamense</name>
    <dbReference type="NCBI Taxonomy" id="344166"/>
    <lineage>
        <taxon>Bacteria</taxon>
        <taxon>Bacillati</taxon>
        <taxon>Actinomycetota</taxon>
        <taxon>Actinomycetes</taxon>
        <taxon>Micrococcales</taxon>
        <taxon>Microbacteriaceae</taxon>
        <taxon>Microbacterium</taxon>
    </lineage>
</organism>
<name>A0ABN2PWR2_9MICO</name>
<reference evidence="1 2" key="1">
    <citation type="journal article" date="2019" name="Int. J. Syst. Evol. Microbiol.">
        <title>The Global Catalogue of Microorganisms (GCM) 10K type strain sequencing project: providing services to taxonomists for standard genome sequencing and annotation.</title>
        <authorList>
            <consortium name="The Broad Institute Genomics Platform"/>
            <consortium name="The Broad Institute Genome Sequencing Center for Infectious Disease"/>
            <person name="Wu L."/>
            <person name="Ma J."/>
        </authorList>
    </citation>
    <scope>NUCLEOTIDE SEQUENCE [LARGE SCALE GENOMIC DNA]</scope>
    <source>
        <strain evidence="1 2">JCM 14900</strain>
    </source>
</reference>
<accession>A0ABN2PWR2</accession>
<dbReference type="Proteomes" id="UP001501343">
    <property type="component" value="Unassembled WGS sequence"/>
</dbReference>
<sequence>MSMPQFLAEFVMGIGGAHPEPRSVILAMLAEDARPAETDDPVSPRSGR</sequence>
<comment type="caution">
    <text evidence="1">The sequence shown here is derived from an EMBL/GenBank/DDBJ whole genome shotgun (WGS) entry which is preliminary data.</text>
</comment>
<dbReference type="EMBL" id="BAAAOF010000006">
    <property type="protein sequence ID" value="GAA1935797.1"/>
    <property type="molecule type" value="Genomic_DNA"/>
</dbReference>
<gene>
    <name evidence="1" type="ORF">GCM10009775_29590</name>
</gene>